<evidence type="ECO:0000256" key="1">
    <source>
        <dbReference type="SAM" id="MobiDB-lite"/>
    </source>
</evidence>
<feature type="region of interest" description="Disordered" evidence="1">
    <location>
        <begin position="115"/>
        <end position="168"/>
    </location>
</feature>
<dbReference type="OrthoDB" id="3548415at2759"/>
<keyword evidence="4" id="KW-1185">Reference proteome</keyword>
<accession>A0A218Z191</accession>
<protein>
    <recommendedName>
        <fullName evidence="2">2EXR domain-containing protein</fullName>
    </recommendedName>
</protein>
<feature type="compositionally biased region" description="Pro residues" evidence="1">
    <location>
        <begin position="195"/>
        <end position="205"/>
    </location>
</feature>
<feature type="compositionally biased region" description="Low complexity" evidence="1">
    <location>
        <begin position="130"/>
        <end position="145"/>
    </location>
</feature>
<evidence type="ECO:0000313" key="4">
    <source>
        <dbReference type="Proteomes" id="UP000242519"/>
    </source>
</evidence>
<evidence type="ECO:0000259" key="2">
    <source>
        <dbReference type="Pfam" id="PF20150"/>
    </source>
</evidence>
<dbReference type="Proteomes" id="UP000242519">
    <property type="component" value="Unassembled WGS sequence"/>
</dbReference>
<organism evidence="3 4">
    <name type="scientific">Diplocarpon coronariae</name>
    <dbReference type="NCBI Taxonomy" id="2795749"/>
    <lineage>
        <taxon>Eukaryota</taxon>
        <taxon>Fungi</taxon>
        <taxon>Dikarya</taxon>
        <taxon>Ascomycota</taxon>
        <taxon>Pezizomycotina</taxon>
        <taxon>Leotiomycetes</taxon>
        <taxon>Helotiales</taxon>
        <taxon>Drepanopezizaceae</taxon>
        <taxon>Diplocarpon</taxon>
    </lineage>
</organism>
<dbReference type="AlphaFoldDB" id="A0A218Z191"/>
<reference evidence="3 4" key="1">
    <citation type="submission" date="2017-04" db="EMBL/GenBank/DDBJ databases">
        <title>Draft genome sequence of Marssonina coronaria NL1: causal agent of apple blotch.</title>
        <authorList>
            <person name="Cheng Q."/>
        </authorList>
    </citation>
    <scope>NUCLEOTIDE SEQUENCE [LARGE SCALE GENOMIC DNA]</scope>
    <source>
        <strain evidence="3 4">NL1</strain>
    </source>
</reference>
<feature type="domain" description="2EXR" evidence="2">
    <location>
        <begin position="238"/>
        <end position="317"/>
    </location>
</feature>
<proteinExistence type="predicted"/>
<feature type="region of interest" description="Disordered" evidence="1">
    <location>
        <begin position="189"/>
        <end position="228"/>
    </location>
</feature>
<evidence type="ECO:0000313" key="3">
    <source>
        <dbReference type="EMBL" id="OWP01390.1"/>
    </source>
</evidence>
<name>A0A218Z191_9HELO</name>
<dbReference type="Pfam" id="PF20150">
    <property type="entry name" value="2EXR"/>
    <property type="match status" value="1"/>
</dbReference>
<sequence>MPVVAGPQARDTAAGSLGGDCHGPGRSRKPEAGSRFSRSAPDPDRARAPFPSQLRSGADVSWRPVGAPPRRVPAFALPPQTQSRHRAPPLAVSARALLHAIGLRRSQRATFVPPADLPAARAPSGLGQMSPFSPDSSAGASSPGSQGLDDPMRAAADRFPSSSRAARMDSSVAFRGAASIVGLRVASPGISLTPPSSPRGPPPDQAPHQRPKSQLDNSISLAPRPDRDRHVGVPITRFHLFSRLRPSVRRRVWRCAVEAIDPRTVAIQPTRTSAPALSRSCWEARALFNDFYRILNSSQLGRMADFTICVNYDKDLLYINRSFVRSSKIHDPTKIVTPFNYAISLYPDWLLPVKRLVLNLTDTRPVLPQVWGDPHSRRANLWVLLRQHCPELTHLGIVVGDGTVDYGVGVEQTELQMRQSSVLQETWRKLQRSLWEAKLRGDVLDVLVIKPMDATKIEPVELDMR</sequence>
<gene>
    <name evidence="3" type="ORF">B2J93_2800</name>
</gene>
<dbReference type="InterPro" id="IPR045518">
    <property type="entry name" value="2EXR"/>
</dbReference>
<feature type="region of interest" description="Disordered" evidence="1">
    <location>
        <begin position="1"/>
        <end position="87"/>
    </location>
</feature>
<comment type="caution">
    <text evidence="3">The sequence shown here is derived from an EMBL/GenBank/DDBJ whole genome shotgun (WGS) entry which is preliminary data.</text>
</comment>
<dbReference type="EMBL" id="MZNU01000279">
    <property type="protein sequence ID" value="OWP01390.1"/>
    <property type="molecule type" value="Genomic_DNA"/>
</dbReference>
<dbReference type="InParanoid" id="A0A218Z191"/>